<dbReference type="GO" id="GO:0009055">
    <property type="term" value="F:electron transfer activity"/>
    <property type="evidence" value="ECO:0007669"/>
    <property type="project" value="InterPro"/>
</dbReference>
<dbReference type="PROSITE" id="PS51485">
    <property type="entry name" value="PHYTOCYANIN"/>
    <property type="match status" value="1"/>
</dbReference>
<dbReference type="STRING" id="59895.A0A103XMZ7"/>
<feature type="compositionally biased region" description="Pro residues" evidence="3">
    <location>
        <begin position="169"/>
        <end position="190"/>
    </location>
</feature>
<evidence type="ECO:0000256" key="2">
    <source>
        <dbReference type="ARBA" id="ARBA00023180"/>
    </source>
</evidence>
<dbReference type="PANTHER" id="PTHR33021:SF543">
    <property type="entry name" value="PHYTOCYANIN DOMAIN, CUPREDOXIN"/>
    <property type="match status" value="1"/>
</dbReference>
<feature type="compositionally biased region" description="Low complexity" evidence="3">
    <location>
        <begin position="205"/>
        <end position="234"/>
    </location>
</feature>
<dbReference type="PANTHER" id="PTHR33021">
    <property type="entry name" value="BLUE COPPER PROTEIN"/>
    <property type="match status" value="1"/>
</dbReference>
<keyword evidence="1" id="KW-1015">Disulfide bond</keyword>
<feature type="region of interest" description="Disordered" evidence="3">
    <location>
        <begin position="169"/>
        <end position="234"/>
    </location>
</feature>
<organism evidence="5 6">
    <name type="scientific">Cynara cardunculus var. scolymus</name>
    <name type="common">Globe artichoke</name>
    <name type="synonym">Cynara scolymus</name>
    <dbReference type="NCBI Taxonomy" id="59895"/>
    <lineage>
        <taxon>Eukaryota</taxon>
        <taxon>Viridiplantae</taxon>
        <taxon>Streptophyta</taxon>
        <taxon>Embryophyta</taxon>
        <taxon>Tracheophyta</taxon>
        <taxon>Spermatophyta</taxon>
        <taxon>Magnoliopsida</taxon>
        <taxon>eudicotyledons</taxon>
        <taxon>Gunneridae</taxon>
        <taxon>Pentapetalae</taxon>
        <taxon>asterids</taxon>
        <taxon>campanulids</taxon>
        <taxon>Asterales</taxon>
        <taxon>Asteraceae</taxon>
        <taxon>Carduoideae</taxon>
        <taxon>Cardueae</taxon>
        <taxon>Carduinae</taxon>
        <taxon>Cynara</taxon>
    </lineage>
</organism>
<dbReference type="Gene3D" id="2.60.40.420">
    <property type="entry name" value="Cupredoxins - blue copper proteins"/>
    <property type="match status" value="1"/>
</dbReference>
<feature type="compositionally biased region" description="Basic and acidic residues" evidence="3">
    <location>
        <begin position="14"/>
        <end position="28"/>
    </location>
</feature>
<dbReference type="InterPro" id="IPR008972">
    <property type="entry name" value="Cupredoxin"/>
</dbReference>
<dbReference type="GO" id="GO:0005886">
    <property type="term" value="C:plasma membrane"/>
    <property type="evidence" value="ECO:0007669"/>
    <property type="project" value="TreeGrafter"/>
</dbReference>
<dbReference type="EMBL" id="LEKV01004599">
    <property type="protein sequence ID" value="KVH93796.1"/>
    <property type="molecule type" value="Genomic_DNA"/>
</dbReference>
<dbReference type="Proteomes" id="UP000243975">
    <property type="component" value="Unassembled WGS sequence"/>
</dbReference>
<feature type="compositionally biased region" description="Polar residues" evidence="3">
    <location>
        <begin position="1"/>
        <end position="13"/>
    </location>
</feature>
<evidence type="ECO:0000313" key="5">
    <source>
        <dbReference type="EMBL" id="KVH93796.1"/>
    </source>
</evidence>
<accession>A0A103XMZ7</accession>
<feature type="non-terminal residue" evidence="5">
    <location>
        <position position="254"/>
    </location>
</feature>
<evidence type="ECO:0000313" key="6">
    <source>
        <dbReference type="Proteomes" id="UP000243975"/>
    </source>
</evidence>
<gene>
    <name evidence="5" type="ORF">Ccrd_004149</name>
</gene>
<proteinExistence type="predicted"/>
<dbReference type="OMA" id="PALIMFM"/>
<dbReference type="AlphaFoldDB" id="A0A103XMZ7"/>
<keyword evidence="2" id="KW-0325">Glycoprotein</keyword>
<evidence type="ECO:0000256" key="3">
    <source>
        <dbReference type="SAM" id="MobiDB-lite"/>
    </source>
</evidence>
<dbReference type="FunFam" id="2.60.40.420:FF:000034">
    <property type="entry name" value="Cupredoxin superfamily protein"/>
    <property type="match status" value="1"/>
</dbReference>
<dbReference type="InterPro" id="IPR039391">
    <property type="entry name" value="Phytocyanin-like"/>
</dbReference>
<feature type="region of interest" description="Disordered" evidence="3">
    <location>
        <begin position="1"/>
        <end position="30"/>
    </location>
</feature>
<comment type="caution">
    <text evidence="5">The sequence shown here is derived from an EMBL/GenBank/DDBJ whole genome shotgun (WGS) entry which is preliminary data.</text>
</comment>
<feature type="domain" description="Phytocyanin" evidence="4">
    <location>
        <begin position="71"/>
        <end position="179"/>
    </location>
</feature>
<evidence type="ECO:0000259" key="4">
    <source>
        <dbReference type="PROSITE" id="PS51485"/>
    </source>
</evidence>
<evidence type="ECO:0000256" key="1">
    <source>
        <dbReference type="ARBA" id="ARBA00023157"/>
    </source>
</evidence>
<reference evidence="5 6" key="1">
    <citation type="journal article" date="2016" name="Sci. Rep.">
        <title>The genome sequence of the outbreeding globe artichoke constructed de novo incorporating a phase-aware low-pass sequencing strategy of F1 progeny.</title>
        <authorList>
            <person name="Scaglione D."/>
            <person name="Reyes-Chin-Wo S."/>
            <person name="Acquadro A."/>
            <person name="Froenicke L."/>
            <person name="Portis E."/>
            <person name="Beitel C."/>
            <person name="Tirone M."/>
            <person name="Mauro R."/>
            <person name="Lo Monaco A."/>
            <person name="Mauromicale G."/>
            <person name="Faccioli P."/>
            <person name="Cattivelli L."/>
            <person name="Rieseberg L."/>
            <person name="Michelmore R."/>
            <person name="Lanteri S."/>
        </authorList>
    </citation>
    <scope>NUCLEOTIDE SEQUENCE [LARGE SCALE GENOMIC DNA]</scope>
    <source>
        <strain evidence="5">2C</strain>
    </source>
</reference>
<dbReference type="InterPro" id="IPR003245">
    <property type="entry name" value="Phytocyanin_dom"/>
</dbReference>
<protein>
    <submittedName>
        <fullName evidence="5">Cupredoxin</fullName>
    </submittedName>
</protein>
<sequence length="254" mass="26353">HIPHSQPSTSTSTYRERNSRVLERERKGRPGIYSHLQKHTHKMAELKSCMVVLMMMMIVASMQMHTSMAQTRHVVGDALGWNIPSNGAAAYTTWAAQQTFTVGDTLFFNFTTGAHNVAQVSQAAYGPCTTASPISLTTTGPATITLTTAGPRYYICTVGGHCSIATPTPTPAATPVPTPATTPTSSPAPSPVDQASPPSPPTSGPSPSGSTSPPPGATETPTGSTTPAPPSNAASSFTAVVPATFLAIGLVLFY</sequence>
<name>A0A103XMZ7_CYNCS</name>
<dbReference type="SUPFAM" id="SSF49503">
    <property type="entry name" value="Cupredoxins"/>
    <property type="match status" value="1"/>
</dbReference>
<dbReference type="Pfam" id="PF02298">
    <property type="entry name" value="Cu_bind_like"/>
    <property type="match status" value="1"/>
</dbReference>
<dbReference type="Gramene" id="KVH93796">
    <property type="protein sequence ID" value="KVH93796"/>
    <property type="gene ID" value="Ccrd_004149"/>
</dbReference>
<keyword evidence="6" id="KW-1185">Reference proteome</keyword>